<geneLocation type="plastid" evidence="1"/>
<dbReference type="AlphaFoldDB" id="A0A291EXV3"/>
<keyword evidence="1" id="KW-0934">Plastid</keyword>
<name>A0A291EXV3_9ASTR</name>
<sequence length="225" mass="25069">MKLTNGRETWCPILKNLDCDKPACKSSLTNGIETRCPVLKNLACDKPACKSPLTNGIETGCHVLKNLDCDKPACKSSLTNGIETRCPFLKKMVFGYHRAKPACKSPLTNGIETGCHVLKNLVFGYHRVKPHENKYHRACKYSDRLGEFAASIPGGRGWLDDQLIKNRADLQKNPGALPEMERYLVGRINAAVQKASADDAGAELGFWHGAIFQLWRRWEDFPPSN</sequence>
<gene>
    <name evidence="1" type="primary">ORF225</name>
    <name evidence="1" type="ORF">Lo_gal1Pt0651</name>
</gene>
<organism evidence="1">
    <name type="scientific">Lobelia galpinii</name>
    <dbReference type="NCBI Taxonomy" id="2041126"/>
    <lineage>
        <taxon>Eukaryota</taxon>
        <taxon>Viridiplantae</taxon>
        <taxon>Streptophyta</taxon>
        <taxon>Embryophyta</taxon>
        <taxon>Tracheophyta</taxon>
        <taxon>Spermatophyta</taxon>
        <taxon>Magnoliopsida</taxon>
        <taxon>eudicotyledons</taxon>
        <taxon>Gunneridae</taxon>
        <taxon>Pentapetalae</taxon>
        <taxon>asterids</taxon>
        <taxon>campanulids</taxon>
        <taxon>Asterales</taxon>
        <taxon>Campanulaceae</taxon>
        <taxon>Lobelia</taxon>
    </lineage>
</organism>
<evidence type="ECO:0000313" key="1">
    <source>
        <dbReference type="EMBL" id="ATG24706.1"/>
    </source>
</evidence>
<protein>
    <submittedName>
        <fullName evidence="1">Uncharacterized protein</fullName>
    </submittedName>
</protein>
<accession>A0A291EXV3</accession>
<dbReference type="RefSeq" id="YP_009434799.1">
    <property type="nucleotide sequence ID" value="NC_036071.1"/>
</dbReference>
<reference evidence="1" key="2">
    <citation type="submission" date="2017-08" db="EMBL/GenBank/DDBJ databases">
        <authorList>
            <person name="Knox E.B."/>
        </authorList>
    </citation>
    <scope>NUCLEOTIDE SEQUENCE</scope>
</reference>
<proteinExistence type="predicted"/>
<dbReference type="EMBL" id="MF770603">
    <property type="protein sequence ID" value="ATG24706.1"/>
    <property type="molecule type" value="Genomic_DNA"/>
</dbReference>
<dbReference type="GeneID" id="34726597"/>
<reference evidence="1" key="1">
    <citation type="journal article" date="2014" name="Proc. Natl. Acad. Sci. U.S.A.">
        <title>The dynamic history of plastid genomes in the Campanulaceae sensu lato is unique among angiosperms.</title>
        <authorList>
            <person name="Knox E.B."/>
        </authorList>
    </citation>
    <scope>NUCLEOTIDE SEQUENCE</scope>
</reference>